<evidence type="ECO:0000256" key="11">
    <source>
        <dbReference type="ARBA" id="ARBA00022777"/>
    </source>
</evidence>
<dbReference type="PANTHER" id="PTHR48005">
    <property type="entry name" value="LEUCINE RICH REPEAT KINASE 2"/>
    <property type="match status" value="1"/>
</dbReference>
<dbReference type="Proteomes" id="UP001314170">
    <property type="component" value="Unassembled WGS sequence"/>
</dbReference>
<evidence type="ECO:0000256" key="8">
    <source>
        <dbReference type="ARBA" id="ARBA00022729"/>
    </source>
</evidence>
<dbReference type="PRINTS" id="PR00019">
    <property type="entry name" value="LEURICHRPT"/>
</dbReference>
<evidence type="ECO:0000313" key="20">
    <source>
        <dbReference type="EMBL" id="CAK7325092.1"/>
    </source>
</evidence>
<dbReference type="FunFam" id="3.80.10.10:FF:000619">
    <property type="entry name" value="Putative leucine-rich repeat receptor-like protein kinase family protein"/>
    <property type="match status" value="1"/>
</dbReference>
<dbReference type="PROSITE" id="PS00108">
    <property type="entry name" value="PROTEIN_KINASE_ST"/>
    <property type="match status" value="1"/>
</dbReference>
<keyword evidence="14 18" id="KW-0472">Membrane</keyword>
<dbReference type="FunFam" id="1.10.510.10:FF:001023">
    <property type="entry name" value="Os07g0541700 protein"/>
    <property type="match status" value="1"/>
</dbReference>
<dbReference type="SMART" id="SM00369">
    <property type="entry name" value="LRR_TYP"/>
    <property type="match status" value="4"/>
</dbReference>
<evidence type="ECO:0000256" key="17">
    <source>
        <dbReference type="PROSITE-ProRule" id="PRU10141"/>
    </source>
</evidence>
<feature type="transmembrane region" description="Helical" evidence="18">
    <location>
        <begin position="354"/>
        <end position="378"/>
    </location>
</feature>
<dbReference type="InterPro" id="IPR008271">
    <property type="entry name" value="Ser/Thr_kinase_AS"/>
</dbReference>
<name>A0AAV1QTJ9_9ROSI</name>
<dbReference type="PROSITE" id="PS00107">
    <property type="entry name" value="PROTEIN_KINASE_ATP"/>
    <property type="match status" value="1"/>
</dbReference>
<evidence type="ECO:0000256" key="18">
    <source>
        <dbReference type="SAM" id="Phobius"/>
    </source>
</evidence>
<evidence type="ECO:0000259" key="19">
    <source>
        <dbReference type="PROSITE" id="PS50011"/>
    </source>
</evidence>
<feature type="binding site" evidence="17">
    <location>
        <position position="444"/>
    </location>
    <ligand>
        <name>ATP</name>
        <dbReference type="ChEBI" id="CHEBI:30616"/>
    </ligand>
</feature>
<dbReference type="Pfam" id="PF13855">
    <property type="entry name" value="LRR_8"/>
    <property type="match status" value="1"/>
</dbReference>
<dbReference type="Pfam" id="PF00069">
    <property type="entry name" value="Pkinase"/>
    <property type="match status" value="1"/>
</dbReference>
<keyword evidence="21" id="KW-1185">Reference proteome</keyword>
<evidence type="ECO:0000256" key="5">
    <source>
        <dbReference type="ARBA" id="ARBA00022614"/>
    </source>
</evidence>
<feature type="domain" description="Protein kinase" evidence="19">
    <location>
        <begin position="415"/>
        <end position="734"/>
    </location>
</feature>
<dbReference type="PROSITE" id="PS50011">
    <property type="entry name" value="PROTEIN_KINASE_DOM"/>
    <property type="match status" value="1"/>
</dbReference>
<evidence type="ECO:0000256" key="13">
    <source>
        <dbReference type="ARBA" id="ARBA00022989"/>
    </source>
</evidence>
<accession>A0AAV1QTJ9</accession>
<keyword evidence="4" id="KW-0723">Serine/threonine-protein kinase</keyword>
<evidence type="ECO:0000256" key="10">
    <source>
        <dbReference type="ARBA" id="ARBA00022741"/>
    </source>
</evidence>
<keyword evidence="12 17" id="KW-0067">ATP-binding</keyword>
<dbReference type="PANTHER" id="PTHR48005:SF65">
    <property type="entry name" value="LEUCINE-RICH REPEAT RECEPTOR-LIKE SERINE_THREONINE_TYROSINE-PROTEIN KINASE SOBIR1"/>
    <property type="match status" value="1"/>
</dbReference>
<evidence type="ECO:0000256" key="1">
    <source>
        <dbReference type="ARBA" id="ARBA00004251"/>
    </source>
</evidence>
<dbReference type="SUPFAM" id="SSF52058">
    <property type="entry name" value="L domain-like"/>
    <property type="match status" value="1"/>
</dbReference>
<dbReference type="SMART" id="SM00220">
    <property type="entry name" value="S_TKc"/>
    <property type="match status" value="1"/>
</dbReference>
<evidence type="ECO:0000256" key="7">
    <source>
        <dbReference type="ARBA" id="ARBA00022692"/>
    </source>
</evidence>
<dbReference type="Gene3D" id="3.30.200.20">
    <property type="entry name" value="Phosphorylase Kinase, domain 1"/>
    <property type="match status" value="1"/>
</dbReference>
<dbReference type="AlphaFoldDB" id="A0AAV1QTJ9"/>
<dbReference type="InterPro" id="IPR011009">
    <property type="entry name" value="Kinase-like_dom_sf"/>
</dbReference>
<sequence>MSLFNNQFFGVIPQSLGINSSLLQLDFTSNKFTGEIPPNLCHGKQLRVLNMGGNQLQGSIPSDVGGCSTLWRLKLEKNNLSGALPEFAENPILNYVGISKNNITGPIPPSIGNCSGLTVIDLSMNKLTGFIPPELGKLTNLQELNLSSNHLEGSLPSQLSKCYKLGKFDVGFNSLNGSIPLSLRNWTSLSALILRENHFTGGIPLFLSELEMLTELQLGGNLLGGEIPSSIGSLKSLQYALNLSNNGFFGELPSELGNLIMLEQLDISNNNLTGTIAALGKLQSLVQVNISFNHFNGPIPETLMNLLNSSPSSFWGNPDLCVSCLPSGGLTCNENRSFKRCDSQSRNQGGLSKVAVAMIAFASVVAVFLLLGLVYMFILCRRCKQKLGIENDVELAGQEGPSSLLNEVMQATENLNDKHIIGRGTHGTVYKVSLAGDKIFAVKKIVFTGNKGGNKSMFTEIRTVGKIRHRNLIKLEGFWLRKDYGLILYAYMQNGSLRDVLHGTTPPQTLEWSVRYKIAVGTAHGLEYLHYFCDPPIVHRDIKPENILLDSDMEPHISDFGIAKLLDQSSASAQSLLVPGTIGYIAPGNLFTCCFKQPLFCYPICSYSNIKESSFALTENAFSTMKSKESDVYSYGVVLLELITRKKASDPLFVEETDIVGWARSVWSSTEDINRIADSSIREEFLDSNIMNQAIVMLLVALRCTEKELYKRPSMRDVVKQLVKRNDNIRGKRS</sequence>
<dbReference type="Gene3D" id="1.10.510.10">
    <property type="entry name" value="Transferase(Phosphotransferase) domain 1"/>
    <property type="match status" value="1"/>
</dbReference>
<dbReference type="GO" id="GO:0005886">
    <property type="term" value="C:plasma membrane"/>
    <property type="evidence" value="ECO:0007669"/>
    <property type="project" value="UniProtKB-SubCell"/>
</dbReference>
<dbReference type="InterPro" id="IPR017441">
    <property type="entry name" value="Protein_kinase_ATP_BS"/>
</dbReference>
<organism evidence="20 21">
    <name type="scientific">Dovyalis caffra</name>
    <dbReference type="NCBI Taxonomy" id="77055"/>
    <lineage>
        <taxon>Eukaryota</taxon>
        <taxon>Viridiplantae</taxon>
        <taxon>Streptophyta</taxon>
        <taxon>Embryophyta</taxon>
        <taxon>Tracheophyta</taxon>
        <taxon>Spermatophyta</taxon>
        <taxon>Magnoliopsida</taxon>
        <taxon>eudicotyledons</taxon>
        <taxon>Gunneridae</taxon>
        <taxon>Pentapetalae</taxon>
        <taxon>rosids</taxon>
        <taxon>fabids</taxon>
        <taxon>Malpighiales</taxon>
        <taxon>Salicaceae</taxon>
        <taxon>Flacourtieae</taxon>
        <taxon>Dovyalis</taxon>
    </lineage>
</organism>
<evidence type="ECO:0000256" key="16">
    <source>
        <dbReference type="ARBA" id="ARBA00048679"/>
    </source>
</evidence>
<dbReference type="FunFam" id="3.30.200.20:FF:000260">
    <property type="entry name" value="LRR receptor-like serine/threonine-protein kinase RPK2"/>
    <property type="match status" value="1"/>
</dbReference>
<evidence type="ECO:0000256" key="4">
    <source>
        <dbReference type="ARBA" id="ARBA00022527"/>
    </source>
</evidence>
<dbReference type="Gene3D" id="3.80.10.10">
    <property type="entry name" value="Ribonuclease Inhibitor"/>
    <property type="match status" value="1"/>
</dbReference>
<evidence type="ECO:0000256" key="2">
    <source>
        <dbReference type="ARBA" id="ARBA00012513"/>
    </source>
</evidence>
<keyword evidence="6" id="KW-0808">Transferase</keyword>
<keyword evidence="13 18" id="KW-1133">Transmembrane helix</keyword>
<comment type="catalytic activity">
    <reaction evidence="15">
        <text>L-threonyl-[protein] + ATP = O-phospho-L-threonyl-[protein] + ADP + H(+)</text>
        <dbReference type="Rhea" id="RHEA:46608"/>
        <dbReference type="Rhea" id="RHEA-COMP:11060"/>
        <dbReference type="Rhea" id="RHEA-COMP:11605"/>
        <dbReference type="ChEBI" id="CHEBI:15378"/>
        <dbReference type="ChEBI" id="CHEBI:30013"/>
        <dbReference type="ChEBI" id="CHEBI:30616"/>
        <dbReference type="ChEBI" id="CHEBI:61977"/>
        <dbReference type="ChEBI" id="CHEBI:456216"/>
        <dbReference type="EC" id="2.7.11.1"/>
    </reaction>
</comment>
<evidence type="ECO:0000256" key="15">
    <source>
        <dbReference type="ARBA" id="ARBA00047899"/>
    </source>
</evidence>
<dbReference type="EC" id="2.7.11.1" evidence="2"/>
<evidence type="ECO:0000256" key="12">
    <source>
        <dbReference type="ARBA" id="ARBA00022840"/>
    </source>
</evidence>
<keyword evidence="11" id="KW-0418">Kinase</keyword>
<evidence type="ECO:0000313" key="21">
    <source>
        <dbReference type="Proteomes" id="UP001314170"/>
    </source>
</evidence>
<protein>
    <recommendedName>
        <fullName evidence="2">non-specific serine/threonine protein kinase</fullName>
        <ecNumber evidence="2">2.7.11.1</ecNumber>
    </recommendedName>
</protein>
<keyword evidence="8" id="KW-0732">Signal</keyword>
<evidence type="ECO:0000256" key="3">
    <source>
        <dbReference type="ARBA" id="ARBA00022475"/>
    </source>
</evidence>
<dbReference type="InterPro" id="IPR032675">
    <property type="entry name" value="LRR_dom_sf"/>
</dbReference>
<dbReference type="GO" id="GO:0005524">
    <property type="term" value="F:ATP binding"/>
    <property type="evidence" value="ECO:0007669"/>
    <property type="project" value="UniProtKB-UniRule"/>
</dbReference>
<reference evidence="20 21" key="1">
    <citation type="submission" date="2024-01" db="EMBL/GenBank/DDBJ databases">
        <authorList>
            <person name="Waweru B."/>
        </authorList>
    </citation>
    <scope>NUCLEOTIDE SEQUENCE [LARGE SCALE GENOMIC DNA]</scope>
</reference>
<dbReference type="InterPro" id="IPR000719">
    <property type="entry name" value="Prot_kinase_dom"/>
</dbReference>
<dbReference type="InterPro" id="IPR003591">
    <property type="entry name" value="Leu-rich_rpt_typical-subtyp"/>
</dbReference>
<dbReference type="InterPro" id="IPR001611">
    <property type="entry name" value="Leu-rich_rpt"/>
</dbReference>
<dbReference type="GO" id="GO:0004674">
    <property type="term" value="F:protein serine/threonine kinase activity"/>
    <property type="evidence" value="ECO:0007669"/>
    <property type="project" value="UniProtKB-KW"/>
</dbReference>
<evidence type="ECO:0000256" key="6">
    <source>
        <dbReference type="ARBA" id="ARBA00022679"/>
    </source>
</evidence>
<dbReference type="InterPro" id="IPR051420">
    <property type="entry name" value="Ser_Thr_Kinases_DiverseReg"/>
</dbReference>
<proteinExistence type="predicted"/>
<dbReference type="EMBL" id="CAWUPB010000850">
    <property type="protein sequence ID" value="CAK7325092.1"/>
    <property type="molecule type" value="Genomic_DNA"/>
</dbReference>
<comment type="subcellular location">
    <subcellularLocation>
        <location evidence="1">Cell membrane</location>
        <topology evidence="1">Single-pass type I membrane protein</topology>
    </subcellularLocation>
</comment>
<dbReference type="GO" id="GO:0006950">
    <property type="term" value="P:response to stress"/>
    <property type="evidence" value="ECO:0007669"/>
    <property type="project" value="UniProtKB-ARBA"/>
</dbReference>
<dbReference type="SUPFAM" id="SSF56112">
    <property type="entry name" value="Protein kinase-like (PK-like)"/>
    <property type="match status" value="1"/>
</dbReference>
<keyword evidence="3" id="KW-1003">Cell membrane</keyword>
<evidence type="ECO:0000256" key="9">
    <source>
        <dbReference type="ARBA" id="ARBA00022737"/>
    </source>
</evidence>
<evidence type="ECO:0000256" key="14">
    <source>
        <dbReference type="ARBA" id="ARBA00023136"/>
    </source>
</evidence>
<keyword evidence="7 18" id="KW-0812">Transmembrane</keyword>
<keyword evidence="10 17" id="KW-0547">Nucleotide-binding</keyword>
<comment type="caution">
    <text evidence="20">The sequence shown here is derived from an EMBL/GenBank/DDBJ whole genome shotgun (WGS) entry which is preliminary data.</text>
</comment>
<keyword evidence="5" id="KW-0433">Leucine-rich repeat</keyword>
<comment type="catalytic activity">
    <reaction evidence="16">
        <text>L-seryl-[protein] + ATP = O-phospho-L-seryl-[protein] + ADP + H(+)</text>
        <dbReference type="Rhea" id="RHEA:17989"/>
        <dbReference type="Rhea" id="RHEA-COMP:9863"/>
        <dbReference type="Rhea" id="RHEA-COMP:11604"/>
        <dbReference type="ChEBI" id="CHEBI:15378"/>
        <dbReference type="ChEBI" id="CHEBI:29999"/>
        <dbReference type="ChEBI" id="CHEBI:30616"/>
        <dbReference type="ChEBI" id="CHEBI:83421"/>
        <dbReference type="ChEBI" id="CHEBI:456216"/>
        <dbReference type="EC" id="2.7.11.1"/>
    </reaction>
</comment>
<dbReference type="Pfam" id="PF00560">
    <property type="entry name" value="LRR_1"/>
    <property type="match status" value="6"/>
</dbReference>
<keyword evidence="9" id="KW-0677">Repeat</keyword>
<gene>
    <name evidence="20" type="ORF">DCAF_LOCUS2764</name>
</gene>